<keyword evidence="2" id="KW-0378">Hydrolase</keyword>
<feature type="binding site" evidence="1">
    <location>
        <position position="242"/>
    </location>
    <ligand>
        <name>a divalent metal cation</name>
        <dbReference type="ChEBI" id="CHEBI:60240"/>
        <label>1</label>
    </ligand>
</feature>
<dbReference type="GO" id="GO:0046872">
    <property type="term" value="F:metal ion binding"/>
    <property type="evidence" value="ECO:0007669"/>
    <property type="project" value="UniProtKB-KW"/>
</dbReference>
<gene>
    <name evidence="2" type="ORF">ABII15_16465</name>
</gene>
<feature type="binding site" evidence="1">
    <location>
        <position position="168"/>
    </location>
    <ligand>
        <name>a divalent metal cation</name>
        <dbReference type="ChEBI" id="CHEBI:60240"/>
        <label>2</label>
    </ligand>
</feature>
<dbReference type="GO" id="GO:0005829">
    <property type="term" value="C:cytosol"/>
    <property type="evidence" value="ECO:0007669"/>
    <property type="project" value="TreeGrafter"/>
</dbReference>
<dbReference type="PANTHER" id="PTHR46124:SF2">
    <property type="entry name" value="D-AMINOACYL-TRNA DEACYLASE"/>
    <property type="match status" value="1"/>
</dbReference>
<evidence type="ECO:0000256" key="1">
    <source>
        <dbReference type="PIRSR" id="PIRSR005902-1"/>
    </source>
</evidence>
<sequence>MSPDRAKDVTPPPLPAPLAVEVADSHTHLDMQAGTVEEALAKAASVGVTTAVQVGCDLAGSRWAAETAAAHAAVHATVALHPNEAPRIVHGDPDGWSRQGARAPLGDAGLDEALAEIDRLAALPQVKGVGETGLDYFRTGPEGKAAQERSFRAHIEIAKRHGKALVIHDREAHDDVLRVLKEEGAPERTVFHCYSGDADMAQVCARNGYFMSFAGNMTFKNAQPLRDALAVAPAELVLVETDAPFLTPAPYRGRPNAPYLIPVTLRAMAEVKGVTEEALATSVSANTARAFGY</sequence>
<dbReference type="InterPro" id="IPR032466">
    <property type="entry name" value="Metal_Hydrolase"/>
</dbReference>
<protein>
    <submittedName>
        <fullName evidence="2">TatD family hydrolase</fullName>
    </submittedName>
</protein>
<dbReference type="GO" id="GO:0016788">
    <property type="term" value="F:hydrolase activity, acting on ester bonds"/>
    <property type="evidence" value="ECO:0007669"/>
    <property type="project" value="InterPro"/>
</dbReference>
<organism evidence="2">
    <name type="scientific">Streptomyces tabacisoli</name>
    <dbReference type="NCBI Taxonomy" id="3156398"/>
    <lineage>
        <taxon>Bacteria</taxon>
        <taxon>Bacillati</taxon>
        <taxon>Actinomycetota</taxon>
        <taxon>Actinomycetes</taxon>
        <taxon>Kitasatosporales</taxon>
        <taxon>Streptomycetaceae</taxon>
        <taxon>Streptomyces</taxon>
    </lineage>
</organism>
<dbReference type="AlphaFoldDB" id="A0AAU8IST9"/>
<feature type="binding site" evidence="1">
    <location>
        <position position="192"/>
    </location>
    <ligand>
        <name>a divalent metal cation</name>
        <dbReference type="ChEBI" id="CHEBI:60240"/>
        <label>2</label>
    </ligand>
</feature>
<dbReference type="Pfam" id="PF01026">
    <property type="entry name" value="TatD_DNase"/>
    <property type="match status" value="1"/>
</dbReference>
<dbReference type="CDD" id="cd01310">
    <property type="entry name" value="TatD_DNAse"/>
    <property type="match status" value="1"/>
</dbReference>
<evidence type="ECO:0000313" key="2">
    <source>
        <dbReference type="EMBL" id="XCJ71466.1"/>
    </source>
</evidence>
<dbReference type="PIRSF" id="PIRSF005902">
    <property type="entry name" value="DNase_TatD"/>
    <property type="match status" value="1"/>
</dbReference>
<accession>A0AAU8IST9</accession>
<feature type="binding site" evidence="1">
    <location>
        <position position="26"/>
    </location>
    <ligand>
        <name>a divalent metal cation</name>
        <dbReference type="ChEBI" id="CHEBI:60240"/>
        <label>1</label>
    </ligand>
</feature>
<dbReference type="PANTHER" id="PTHR46124">
    <property type="entry name" value="D-AMINOACYL-TRNA DEACYLASE"/>
    <property type="match status" value="1"/>
</dbReference>
<dbReference type="InterPro" id="IPR001130">
    <property type="entry name" value="TatD-like"/>
</dbReference>
<dbReference type="KEGG" id="stac:ABII15_16465"/>
<name>A0AAU8IST9_9ACTN</name>
<dbReference type="Gene3D" id="3.20.20.140">
    <property type="entry name" value="Metal-dependent hydrolases"/>
    <property type="match status" value="1"/>
</dbReference>
<proteinExistence type="predicted"/>
<dbReference type="FunFam" id="3.20.20.140:FF:000048">
    <property type="entry name" value="AraC family transcriptional regulator"/>
    <property type="match status" value="1"/>
</dbReference>
<dbReference type="SUPFAM" id="SSF51556">
    <property type="entry name" value="Metallo-dependent hydrolases"/>
    <property type="match status" value="1"/>
</dbReference>
<keyword evidence="1" id="KW-0479">Metal-binding</keyword>
<dbReference type="RefSeq" id="WP_353943079.1">
    <property type="nucleotide sequence ID" value="NZ_CP159534.1"/>
</dbReference>
<feature type="binding site" evidence="1">
    <location>
        <position position="28"/>
    </location>
    <ligand>
        <name>a divalent metal cation</name>
        <dbReference type="ChEBI" id="CHEBI:60240"/>
        <label>1</label>
    </ligand>
</feature>
<feature type="binding site" evidence="1">
    <location>
        <position position="131"/>
    </location>
    <ligand>
        <name>a divalent metal cation</name>
        <dbReference type="ChEBI" id="CHEBI:60240"/>
        <label>1</label>
    </ligand>
</feature>
<reference evidence="2" key="1">
    <citation type="submission" date="2024-06" db="EMBL/GenBank/DDBJ databases">
        <title>Streptomyces sp. strain HUAS MG91 genome sequences.</title>
        <authorList>
            <person name="Mo P."/>
        </authorList>
    </citation>
    <scope>NUCLEOTIDE SEQUENCE</scope>
    <source>
        <strain evidence="2">HUAS MG91</strain>
    </source>
</reference>
<dbReference type="EMBL" id="CP159534">
    <property type="protein sequence ID" value="XCJ71466.1"/>
    <property type="molecule type" value="Genomic_DNA"/>
</dbReference>